<dbReference type="EMBL" id="CP165718">
    <property type="protein sequence ID" value="XDV09237.1"/>
    <property type="molecule type" value="Genomic_DNA"/>
</dbReference>
<dbReference type="SUPFAM" id="SSF51905">
    <property type="entry name" value="FAD/NAD(P)-binding domain"/>
    <property type="match status" value="1"/>
</dbReference>
<dbReference type="InterPro" id="IPR023753">
    <property type="entry name" value="FAD/NAD-binding_dom"/>
</dbReference>
<protein>
    <submittedName>
        <fullName evidence="2">FAD-dependent oxidoreductase</fullName>
    </submittedName>
</protein>
<feature type="domain" description="FAD/NAD(P)-binding" evidence="1">
    <location>
        <begin position="3"/>
        <end position="117"/>
    </location>
</feature>
<dbReference type="AlphaFoldDB" id="A0AB39X7D1"/>
<organism evidence="2">
    <name type="scientific">Pseudidiomarina sp. PP-1MA</name>
    <dbReference type="NCBI Taxonomy" id="3237706"/>
    <lineage>
        <taxon>Bacteria</taxon>
        <taxon>Pseudomonadati</taxon>
        <taxon>Pseudomonadota</taxon>
        <taxon>Gammaproteobacteria</taxon>
        <taxon>Alteromonadales</taxon>
        <taxon>Idiomarinaceae</taxon>
        <taxon>Pseudidiomarina</taxon>
    </lineage>
</organism>
<name>A0AB39X7D1_9GAMM</name>
<dbReference type="PANTHER" id="PTHR43755:SF1">
    <property type="entry name" value="FAD-DEPENDENT PYRIDINE NUCLEOTIDE-DISULPHIDE OXIDOREDUCTASE"/>
    <property type="match status" value="1"/>
</dbReference>
<proteinExistence type="predicted"/>
<evidence type="ECO:0000313" key="2">
    <source>
        <dbReference type="EMBL" id="XDV09237.1"/>
    </source>
</evidence>
<evidence type="ECO:0000259" key="1">
    <source>
        <dbReference type="Pfam" id="PF07992"/>
    </source>
</evidence>
<dbReference type="InterPro" id="IPR052541">
    <property type="entry name" value="SQRD"/>
</dbReference>
<dbReference type="PANTHER" id="PTHR43755">
    <property type="match status" value="1"/>
</dbReference>
<accession>A0AB39X7D1</accession>
<gene>
    <name evidence="2" type="ORF">AB8S08_10825</name>
</gene>
<reference evidence="2" key="1">
    <citation type="submission" date="2024-07" db="EMBL/GenBank/DDBJ databases">
        <title>Whole genome sequence of bacterial strains from algal surface.</title>
        <authorList>
            <person name="Kumar P."/>
        </authorList>
    </citation>
    <scope>NUCLEOTIDE SEQUENCE</scope>
    <source>
        <strain evidence="2">PP-1MA</strain>
    </source>
</reference>
<dbReference type="Pfam" id="PF07992">
    <property type="entry name" value="Pyr_redox_2"/>
    <property type="match status" value="1"/>
</dbReference>
<dbReference type="RefSeq" id="WP_369742737.1">
    <property type="nucleotide sequence ID" value="NZ_CP165718.1"/>
</dbReference>
<dbReference type="InterPro" id="IPR036188">
    <property type="entry name" value="FAD/NAD-bd_sf"/>
</dbReference>
<dbReference type="GO" id="GO:0016491">
    <property type="term" value="F:oxidoreductase activity"/>
    <property type="evidence" value="ECO:0007669"/>
    <property type="project" value="InterPro"/>
</dbReference>
<sequence length="142" mass="15106">MANVIVIGAGLGGVSVAFELREKLPEATTIEVIGEGAEFNFVPSNPWVALGTRTRDDVVMPIAKYLTKRGVAFSPAGVAAIDAANNQLTLGDGSHRAYDYLVICSGPRLAFEAVEGSGPEGFPLEVRRPLLQYLTFATRKAL</sequence>
<dbReference type="Gene3D" id="3.50.50.100">
    <property type="match status" value="1"/>
</dbReference>